<accession>A0A926L343</accession>
<keyword evidence="4" id="KW-1185">Reference proteome</keyword>
<dbReference type="CDD" id="cd19540">
    <property type="entry name" value="LCL_NRPS-like"/>
    <property type="match status" value="1"/>
</dbReference>
<dbReference type="Gene3D" id="3.30.559.10">
    <property type="entry name" value="Chloramphenicol acetyltransferase-like domain"/>
    <property type="match status" value="1"/>
</dbReference>
<dbReference type="GO" id="GO:0003824">
    <property type="term" value="F:catalytic activity"/>
    <property type="evidence" value="ECO:0007669"/>
    <property type="project" value="InterPro"/>
</dbReference>
<gene>
    <name evidence="3" type="ORF">H0H10_09530</name>
</gene>
<sequence length="426" mass="46554">MIPLSFAQRRLWFLAKLEGPSAHYNTPMVLRLTGTLDRQALASALRDVLDRHEVLRTVFTAVDGEPHQRILPLDETGFALHTADTTPDELADAVAQAVGHRFDLENEIPLRAHLFTLAPADHVLTVTVHHIACDGWSTGPLARDLSTAYAARAQGREPQWEPLPVQYADYALWQRELLGDDDAPDSLLSEQITHWRTTLAGAPEEIPLPVDHPRPASPTHRGHRTHLTIPTELHARIRTLARAEGVTVYMVLQAAFAALMSRLGTGTDIPIGTTVAGRTDEALDDLVGCFVNTLVIRTDVTGDPTFRELLARVGEAGLDALAHQDVPFERLVEELAPARSLARHPLFQVMLTLRNTASTDLTLPGLQVEGLSVGSDTAKFDLEINVAETHDADGTPAGLHGVLIGSADLFDAGSVERFAERWVRVL</sequence>
<evidence type="ECO:0000313" key="3">
    <source>
        <dbReference type="EMBL" id="MBD0419397.1"/>
    </source>
</evidence>
<feature type="region of interest" description="Disordered" evidence="1">
    <location>
        <begin position="203"/>
        <end position="224"/>
    </location>
</feature>
<reference evidence="3" key="1">
    <citation type="submission" date="2020-09" db="EMBL/GenBank/DDBJ databases">
        <title>Streptomyces grisecoloratus sp. nov., isolated from cotton soil.</title>
        <authorList>
            <person name="Xing L."/>
        </authorList>
    </citation>
    <scope>NUCLEOTIDE SEQUENCE</scope>
    <source>
        <strain evidence="3">TRM S81-3</strain>
    </source>
</reference>
<organism evidence="3 4">
    <name type="scientific">Streptomyces griseicoloratus</name>
    <dbReference type="NCBI Taxonomy" id="2752516"/>
    <lineage>
        <taxon>Bacteria</taxon>
        <taxon>Bacillati</taxon>
        <taxon>Actinomycetota</taxon>
        <taxon>Actinomycetes</taxon>
        <taxon>Kitasatosporales</taxon>
        <taxon>Streptomycetaceae</taxon>
        <taxon>Streptomyces</taxon>
    </lineage>
</organism>
<dbReference type="Gene3D" id="3.30.559.30">
    <property type="entry name" value="Nonribosomal peptide synthetase, condensation domain"/>
    <property type="match status" value="1"/>
</dbReference>
<feature type="non-terminal residue" evidence="3">
    <location>
        <position position="426"/>
    </location>
</feature>
<comment type="caution">
    <text evidence="3">The sequence shown here is derived from an EMBL/GenBank/DDBJ whole genome shotgun (WGS) entry which is preliminary data.</text>
</comment>
<dbReference type="Pfam" id="PF00668">
    <property type="entry name" value="Condensation"/>
    <property type="match status" value="1"/>
</dbReference>
<dbReference type="PANTHER" id="PTHR45398:SF1">
    <property type="entry name" value="ENZYME, PUTATIVE (JCVI)-RELATED"/>
    <property type="match status" value="1"/>
</dbReference>
<dbReference type="PANTHER" id="PTHR45398">
    <property type="match status" value="1"/>
</dbReference>
<dbReference type="InterPro" id="IPR023213">
    <property type="entry name" value="CAT-like_dom_sf"/>
</dbReference>
<reference evidence="3" key="2">
    <citation type="submission" date="2020-09" db="EMBL/GenBank/DDBJ databases">
        <authorList>
            <person name="Luo X."/>
        </authorList>
    </citation>
    <scope>NUCLEOTIDE SEQUENCE</scope>
    <source>
        <strain evidence="3">TRM S81-3</strain>
    </source>
</reference>
<dbReference type="FunFam" id="3.30.559.10:FF:000012">
    <property type="entry name" value="Non-ribosomal peptide synthetase"/>
    <property type="match status" value="1"/>
</dbReference>
<name>A0A926L343_9ACTN</name>
<dbReference type="EMBL" id="JACVQF010000179">
    <property type="protein sequence ID" value="MBD0419397.1"/>
    <property type="molecule type" value="Genomic_DNA"/>
</dbReference>
<evidence type="ECO:0000256" key="1">
    <source>
        <dbReference type="SAM" id="MobiDB-lite"/>
    </source>
</evidence>
<protein>
    <submittedName>
        <fullName evidence="3">Non-ribosomal peptide synthetase</fullName>
    </submittedName>
</protein>
<dbReference type="InterPro" id="IPR001242">
    <property type="entry name" value="Condensation_dom"/>
</dbReference>
<dbReference type="GO" id="GO:0008610">
    <property type="term" value="P:lipid biosynthetic process"/>
    <property type="evidence" value="ECO:0007669"/>
    <property type="project" value="UniProtKB-ARBA"/>
</dbReference>
<dbReference type="AlphaFoldDB" id="A0A926L343"/>
<evidence type="ECO:0000313" key="4">
    <source>
        <dbReference type="Proteomes" id="UP000621210"/>
    </source>
</evidence>
<evidence type="ECO:0000259" key="2">
    <source>
        <dbReference type="Pfam" id="PF00668"/>
    </source>
</evidence>
<feature type="domain" description="Condensation" evidence="2">
    <location>
        <begin position="1"/>
        <end position="426"/>
    </location>
</feature>
<proteinExistence type="predicted"/>
<dbReference type="Proteomes" id="UP000621210">
    <property type="component" value="Unassembled WGS sequence"/>
</dbReference>
<dbReference type="RefSeq" id="WP_223179633.1">
    <property type="nucleotide sequence ID" value="NZ_JACVQF010000179.1"/>
</dbReference>
<dbReference type="SUPFAM" id="SSF52777">
    <property type="entry name" value="CoA-dependent acyltransferases"/>
    <property type="match status" value="2"/>
</dbReference>